<sequence length="144" mass="15488">MACCAVVLIWAASGPFFGFSDTWQLIINTSTTIVTFLMVFLIQNTQNRDTAALQAKLDELLLTSAAQDSFIGIEHLSEEEVQKFRDECAAAAEKVMKAGERPAENRDSGGGNGKKRAKAASRRLSAKATGLRKKSPVAVDKAPA</sequence>
<dbReference type="Pfam" id="PF04120">
    <property type="entry name" value="Iron_permease"/>
    <property type="match status" value="1"/>
</dbReference>
<protein>
    <recommendedName>
        <fullName evidence="5">Low affinity iron permease family protein</fullName>
    </recommendedName>
</protein>
<keyword evidence="4" id="KW-1185">Reference proteome</keyword>
<keyword evidence="2" id="KW-0472">Membrane</keyword>
<feature type="compositionally biased region" description="Basic residues" evidence="1">
    <location>
        <begin position="113"/>
        <end position="135"/>
    </location>
</feature>
<organism evidence="3 4">
    <name type="scientific">Labrys miyagiensis</name>
    <dbReference type="NCBI Taxonomy" id="346912"/>
    <lineage>
        <taxon>Bacteria</taxon>
        <taxon>Pseudomonadati</taxon>
        <taxon>Pseudomonadota</taxon>
        <taxon>Alphaproteobacteria</taxon>
        <taxon>Hyphomicrobiales</taxon>
        <taxon>Xanthobacteraceae</taxon>
        <taxon>Labrys</taxon>
    </lineage>
</organism>
<keyword evidence="2" id="KW-1133">Transmembrane helix</keyword>
<feature type="region of interest" description="Disordered" evidence="1">
    <location>
        <begin position="95"/>
        <end position="144"/>
    </location>
</feature>
<comment type="caution">
    <text evidence="3">The sequence shown here is derived from an EMBL/GenBank/DDBJ whole genome shotgun (WGS) entry which is preliminary data.</text>
</comment>
<dbReference type="InterPro" id="IPR007251">
    <property type="entry name" value="Iron_permease_Fet4"/>
</dbReference>
<accession>A0ABQ6CEG8</accession>
<evidence type="ECO:0000313" key="4">
    <source>
        <dbReference type="Proteomes" id="UP001156882"/>
    </source>
</evidence>
<feature type="transmembrane region" description="Helical" evidence="2">
    <location>
        <begin position="23"/>
        <end position="42"/>
    </location>
</feature>
<dbReference type="EMBL" id="BSPC01000015">
    <property type="protein sequence ID" value="GLS18768.1"/>
    <property type="molecule type" value="Genomic_DNA"/>
</dbReference>
<dbReference type="Proteomes" id="UP001156882">
    <property type="component" value="Unassembled WGS sequence"/>
</dbReference>
<keyword evidence="2" id="KW-0812">Transmembrane</keyword>
<name>A0ABQ6CEG8_9HYPH</name>
<gene>
    <name evidence="3" type="ORF">GCM10007874_17850</name>
</gene>
<evidence type="ECO:0000256" key="2">
    <source>
        <dbReference type="SAM" id="Phobius"/>
    </source>
</evidence>
<evidence type="ECO:0000256" key="1">
    <source>
        <dbReference type="SAM" id="MobiDB-lite"/>
    </source>
</evidence>
<evidence type="ECO:0000313" key="3">
    <source>
        <dbReference type="EMBL" id="GLS18768.1"/>
    </source>
</evidence>
<proteinExistence type="predicted"/>
<reference evidence="4" key="1">
    <citation type="journal article" date="2019" name="Int. J. Syst. Evol. Microbiol.">
        <title>The Global Catalogue of Microorganisms (GCM) 10K type strain sequencing project: providing services to taxonomists for standard genome sequencing and annotation.</title>
        <authorList>
            <consortium name="The Broad Institute Genomics Platform"/>
            <consortium name="The Broad Institute Genome Sequencing Center for Infectious Disease"/>
            <person name="Wu L."/>
            <person name="Ma J."/>
        </authorList>
    </citation>
    <scope>NUCLEOTIDE SEQUENCE [LARGE SCALE GENOMIC DNA]</scope>
    <source>
        <strain evidence="4">NBRC 101365</strain>
    </source>
</reference>
<evidence type="ECO:0008006" key="5">
    <source>
        <dbReference type="Google" id="ProtNLM"/>
    </source>
</evidence>
<feature type="compositionally biased region" description="Basic and acidic residues" evidence="1">
    <location>
        <begin position="95"/>
        <end position="107"/>
    </location>
</feature>